<dbReference type="Gene3D" id="3.40.50.720">
    <property type="entry name" value="NAD(P)-binding Rossmann-like Domain"/>
    <property type="match status" value="1"/>
</dbReference>
<dbReference type="PANTHER" id="PTHR45348:SF2">
    <property type="entry name" value="ZINC-TYPE ALCOHOL DEHYDROGENASE-LIKE PROTEIN C2E1P3.01"/>
    <property type="match status" value="1"/>
</dbReference>
<evidence type="ECO:0000256" key="2">
    <source>
        <dbReference type="ARBA" id="ARBA00011245"/>
    </source>
</evidence>
<dbReference type="InterPro" id="IPR036291">
    <property type="entry name" value="NAD(P)-bd_dom_sf"/>
</dbReference>
<dbReference type="InterPro" id="IPR013154">
    <property type="entry name" value="ADH-like_N"/>
</dbReference>
<accession>A0A2V1DNQ0</accession>
<dbReference type="AlphaFoldDB" id="A0A2V1DNQ0"/>
<dbReference type="Pfam" id="PF08240">
    <property type="entry name" value="ADH_N"/>
    <property type="match status" value="1"/>
</dbReference>
<evidence type="ECO:0000259" key="4">
    <source>
        <dbReference type="SMART" id="SM00829"/>
    </source>
</evidence>
<feature type="domain" description="Enoyl reductase (ER)" evidence="4">
    <location>
        <begin position="2"/>
        <end position="324"/>
    </location>
</feature>
<dbReference type="SUPFAM" id="SSF51735">
    <property type="entry name" value="NAD(P)-binding Rossmann-fold domains"/>
    <property type="match status" value="1"/>
</dbReference>
<dbReference type="CDD" id="cd08249">
    <property type="entry name" value="enoyl_reductase_like"/>
    <property type="match status" value="1"/>
</dbReference>
<comment type="similarity">
    <text evidence="1">Belongs to the zinc-containing alcohol dehydrogenase family.</text>
</comment>
<dbReference type="SMART" id="SM00829">
    <property type="entry name" value="PKS_ER"/>
    <property type="match status" value="1"/>
</dbReference>
<dbReference type="STRING" id="97972.A0A2V1DNQ0"/>
<proteinExistence type="inferred from homology"/>
<evidence type="ECO:0000313" key="6">
    <source>
        <dbReference type="Proteomes" id="UP000244855"/>
    </source>
</evidence>
<feature type="non-terminal residue" evidence="5">
    <location>
        <position position="1"/>
    </location>
</feature>
<protein>
    <submittedName>
        <fullName evidence="5">GroES-like protein</fullName>
    </submittedName>
</protein>
<dbReference type="EMBL" id="KZ805385">
    <property type="protein sequence ID" value="PVH99766.1"/>
    <property type="molecule type" value="Genomic_DNA"/>
</dbReference>
<organism evidence="5 6">
    <name type="scientific">Periconia macrospinosa</name>
    <dbReference type="NCBI Taxonomy" id="97972"/>
    <lineage>
        <taxon>Eukaryota</taxon>
        <taxon>Fungi</taxon>
        <taxon>Dikarya</taxon>
        <taxon>Ascomycota</taxon>
        <taxon>Pezizomycotina</taxon>
        <taxon>Dothideomycetes</taxon>
        <taxon>Pleosporomycetidae</taxon>
        <taxon>Pleosporales</taxon>
        <taxon>Massarineae</taxon>
        <taxon>Periconiaceae</taxon>
        <taxon>Periconia</taxon>
    </lineage>
</organism>
<reference evidence="5 6" key="1">
    <citation type="journal article" date="2018" name="Sci. Rep.">
        <title>Comparative genomics provides insights into the lifestyle and reveals functional heterogeneity of dark septate endophytic fungi.</title>
        <authorList>
            <person name="Knapp D.G."/>
            <person name="Nemeth J.B."/>
            <person name="Barry K."/>
            <person name="Hainaut M."/>
            <person name="Henrissat B."/>
            <person name="Johnson J."/>
            <person name="Kuo A."/>
            <person name="Lim J.H.P."/>
            <person name="Lipzen A."/>
            <person name="Nolan M."/>
            <person name="Ohm R.A."/>
            <person name="Tamas L."/>
            <person name="Grigoriev I.V."/>
            <person name="Spatafora J.W."/>
            <person name="Nagy L.G."/>
            <person name="Kovacs G.M."/>
        </authorList>
    </citation>
    <scope>NUCLEOTIDE SEQUENCE [LARGE SCALE GENOMIC DNA]</scope>
    <source>
        <strain evidence="5 6">DSE2036</strain>
    </source>
</reference>
<feature type="non-terminal residue" evidence="5">
    <location>
        <position position="325"/>
    </location>
</feature>
<dbReference type="InterPro" id="IPR047122">
    <property type="entry name" value="Trans-enoyl_RdTase-like"/>
</dbReference>
<dbReference type="InterPro" id="IPR011032">
    <property type="entry name" value="GroES-like_sf"/>
</dbReference>
<evidence type="ECO:0000256" key="3">
    <source>
        <dbReference type="ARBA" id="ARBA00023002"/>
    </source>
</evidence>
<dbReference type="GO" id="GO:0016651">
    <property type="term" value="F:oxidoreductase activity, acting on NAD(P)H"/>
    <property type="evidence" value="ECO:0007669"/>
    <property type="project" value="InterPro"/>
</dbReference>
<dbReference type="Gene3D" id="3.90.180.10">
    <property type="entry name" value="Medium-chain alcohol dehydrogenases, catalytic domain"/>
    <property type="match status" value="1"/>
</dbReference>
<keyword evidence="3" id="KW-0560">Oxidoreductase</keyword>
<dbReference type="SUPFAM" id="SSF50129">
    <property type="entry name" value="GroES-like"/>
    <property type="match status" value="1"/>
</dbReference>
<name>A0A2V1DNQ0_9PLEO</name>
<sequence>KHTYCVDDSFPVPEIQNGDEILIKNCAVGLNPIDWKSVDWNFCLPEFPWVTGREMAGVVAQVGENVTEFKQGDRVWTSTYYRDIRSGCFQDYVIAPKHTVKSIPSNLTFEAAACLGVCGLTAAMTLWKWLEVPIFDTPQATQDPKPDFLLVWGGSSITGQFLIQLAAYSGFEVITVASEKTKSLLLGLGAKHIITRDDKSNDDIVAEIRAIGGDEIIKGVDIVGPETAVYCMKALSSKLPVRFAPLSFLPKDTVAPENVSVQNVEMKWFILDKSSEKYAVALNGLLEKGVVKTPQLEILEGGVDKIEEGLNLQKRGDRGGRKIIV</sequence>
<dbReference type="InterPro" id="IPR020843">
    <property type="entry name" value="ER"/>
</dbReference>
<gene>
    <name evidence="5" type="ORF">DM02DRAFT_495857</name>
</gene>
<evidence type="ECO:0000256" key="1">
    <source>
        <dbReference type="ARBA" id="ARBA00008072"/>
    </source>
</evidence>
<dbReference type="PANTHER" id="PTHR45348">
    <property type="entry name" value="HYPOTHETICAL OXIDOREDUCTASE (EUROFUNG)"/>
    <property type="match status" value="1"/>
</dbReference>
<dbReference type="OrthoDB" id="10257049at2759"/>
<dbReference type="Proteomes" id="UP000244855">
    <property type="component" value="Unassembled WGS sequence"/>
</dbReference>
<evidence type="ECO:0000313" key="5">
    <source>
        <dbReference type="EMBL" id="PVH99766.1"/>
    </source>
</evidence>
<comment type="subunit">
    <text evidence="2">Monomer.</text>
</comment>
<keyword evidence="6" id="KW-1185">Reference proteome</keyword>